<dbReference type="SUPFAM" id="SSF54980">
    <property type="entry name" value="EF-G C-terminal domain-like"/>
    <property type="match status" value="1"/>
</dbReference>
<dbReference type="SUPFAM" id="SSF54211">
    <property type="entry name" value="Ribosomal protein S5 domain 2-like"/>
    <property type="match status" value="1"/>
</dbReference>
<name>A0ABN1U0W7_9ACTN</name>
<sequence length="239" mass="25733">MRRRGSAVACCPPPPTCPETRPAMSEPSPKPYLTVRGAGSHEIEIKKSRFICHLARVADEDEAQAFIAAIRKQYWDARHNCTAFVVGEDQRRERSNDDGEPSGTAGVPMLEVLRRRGLTDTAAVVTRYFGGIKLGAGGLVRAYGSAVSEAVDVIGLLERRPVALFTVPADHTRAGRLENDLRAAGYEVRDLAYEAAGVRIEVGVPEAGVTDFHAWLAEATGGSSSAAPAGWSHRELPIE</sequence>
<dbReference type="InterPro" id="IPR015796">
    <property type="entry name" value="Impact_YigZ-like"/>
</dbReference>
<evidence type="ECO:0000313" key="5">
    <source>
        <dbReference type="Proteomes" id="UP001499987"/>
    </source>
</evidence>
<feature type="domain" description="UPF0029" evidence="3">
    <location>
        <begin position="169"/>
        <end position="222"/>
    </location>
</feature>
<dbReference type="NCBIfam" id="TIGR00257">
    <property type="entry name" value="IMPACT_YIGZ"/>
    <property type="match status" value="1"/>
</dbReference>
<protein>
    <submittedName>
        <fullName evidence="4">YigZ family protein</fullName>
    </submittedName>
</protein>
<dbReference type="InterPro" id="IPR036956">
    <property type="entry name" value="Impact_N_sf"/>
</dbReference>
<dbReference type="InterPro" id="IPR020568">
    <property type="entry name" value="Ribosomal_Su5_D2-typ_SF"/>
</dbReference>
<evidence type="ECO:0000256" key="1">
    <source>
        <dbReference type="ARBA" id="ARBA00007665"/>
    </source>
</evidence>
<dbReference type="InterPro" id="IPR023582">
    <property type="entry name" value="Impact"/>
</dbReference>
<dbReference type="Gene3D" id="3.30.230.30">
    <property type="entry name" value="Impact, N-terminal domain"/>
    <property type="match status" value="1"/>
</dbReference>
<keyword evidence="5" id="KW-1185">Reference proteome</keyword>
<dbReference type="Pfam" id="PF01205">
    <property type="entry name" value="Impact_N"/>
    <property type="match status" value="1"/>
</dbReference>
<dbReference type="InterPro" id="IPR020569">
    <property type="entry name" value="UPF0029_Impact_CS"/>
</dbReference>
<gene>
    <name evidence="4" type="ORF">GCM10009663_61360</name>
</gene>
<dbReference type="PANTHER" id="PTHR16301:SF20">
    <property type="entry name" value="IMPACT FAMILY MEMBER YIGZ"/>
    <property type="match status" value="1"/>
</dbReference>
<proteinExistence type="inferred from homology"/>
<dbReference type="EMBL" id="BAAALD010000084">
    <property type="protein sequence ID" value="GAA1111970.1"/>
    <property type="molecule type" value="Genomic_DNA"/>
</dbReference>
<evidence type="ECO:0000259" key="3">
    <source>
        <dbReference type="Pfam" id="PF09186"/>
    </source>
</evidence>
<evidence type="ECO:0000313" key="4">
    <source>
        <dbReference type="EMBL" id="GAA1111970.1"/>
    </source>
</evidence>
<feature type="domain" description="Impact N-terminal" evidence="2">
    <location>
        <begin position="46"/>
        <end position="151"/>
    </location>
</feature>
<dbReference type="Pfam" id="PF09186">
    <property type="entry name" value="DUF1949"/>
    <property type="match status" value="1"/>
</dbReference>
<dbReference type="InterPro" id="IPR035647">
    <property type="entry name" value="EFG_III/V"/>
</dbReference>
<accession>A0ABN1U0W7</accession>
<evidence type="ECO:0000259" key="2">
    <source>
        <dbReference type="Pfam" id="PF01205"/>
    </source>
</evidence>
<reference evidence="4 5" key="1">
    <citation type="journal article" date="2019" name="Int. J. Syst. Evol. Microbiol.">
        <title>The Global Catalogue of Microorganisms (GCM) 10K type strain sequencing project: providing services to taxonomists for standard genome sequencing and annotation.</title>
        <authorList>
            <consortium name="The Broad Institute Genomics Platform"/>
            <consortium name="The Broad Institute Genome Sequencing Center for Infectious Disease"/>
            <person name="Wu L."/>
            <person name="Ma J."/>
        </authorList>
    </citation>
    <scope>NUCLEOTIDE SEQUENCE [LARGE SCALE GENOMIC DNA]</scope>
    <source>
        <strain evidence="4 5">JCM 13002</strain>
    </source>
</reference>
<dbReference type="InterPro" id="IPR001498">
    <property type="entry name" value="Impact_N"/>
</dbReference>
<comment type="caution">
    <text evidence="4">The sequence shown here is derived from an EMBL/GenBank/DDBJ whole genome shotgun (WGS) entry which is preliminary data.</text>
</comment>
<dbReference type="InterPro" id="IPR015269">
    <property type="entry name" value="UPF0029_Impact_C"/>
</dbReference>
<organism evidence="4 5">
    <name type="scientific">Kitasatospora arboriphila</name>
    <dbReference type="NCBI Taxonomy" id="258052"/>
    <lineage>
        <taxon>Bacteria</taxon>
        <taxon>Bacillati</taxon>
        <taxon>Actinomycetota</taxon>
        <taxon>Actinomycetes</taxon>
        <taxon>Kitasatosporales</taxon>
        <taxon>Streptomycetaceae</taxon>
        <taxon>Kitasatospora</taxon>
    </lineage>
</organism>
<dbReference type="Proteomes" id="UP001499987">
    <property type="component" value="Unassembled WGS sequence"/>
</dbReference>
<dbReference type="PROSITE" id="PS00910">
    <property type="entry name" value="UPF0029"/>
    <property type="match status" value="1"/>
</dbReference>
<comment type="similarity">
    <text evidence="1">Belongs to the IMPACT family.</text>
</comment>
<dbReference type="PANTHER" id="PTHR16301">
    <property type="entry name" value="IMPACT-RELATED"/>
    <property type="match status" value="1"/>
</dbReference>